<dbReference type="SUPFAM" id="SSF46785">
    <property type="entry name" value="Winged helix' DNA-binding domain"/>
    <property type="match status" value="1"/>
</dbReference>
<gene>
    <name evidence="6" type="ORF">EAH77_19210</name>
</gene>
<evidence type="ECO:0000256" key="1">
    <source>
        <dbReference type="ARBA" id="ARBA00009437"/>
    </source>
</evidence>
<evidence type="ECO:0000259" key="5">
    <source>
        <dbReference type="PROSITE" id="PS50931"/>
    </source>
</evidence>
<dbReference type="Gene3D" id="3.40.190.10">
    <property type="entry name" value="Periplasmic binding protein-like II"/>
    <property type="match status" value="2"/>
</dbReference>
<dbReference type="Proteomes" id="UP000317663">
    <property type="component" value="Unassembled WGS sequence"/>
</dbReference>
<sequence length="294" mass="31937">MDKLPVSLDTDALRSFVLGIECGSFALAAQRLCRSTSAVSAQLKKLEQQCGTALVVKNGRHLVLTPSGEMLISYARRLLALNDEAQLAIKGELLQGEVRLGMQEDFGESAMPEVLGKFSQQHPGVKIYAQVDRNQALLDGMAAGKLDLALLWQPEKALPEYQPIGHCPLEWIHHPDRDIHAYLADGEPLPLVMFDAPCLIRSRAIAALDQAGIPWRIVFSCHSLSGIWAGVQAGLGVTLRTRIGMPETLSVITGILPSPGQLGISLLHKGKTSNAAVQLLQRLMVEKVKTFTLL</sequence>
<keyword evidence="2" id="KW-0805">Transcription regulation</keyword>
<dbReference type="InterPro" id="IPR036390">
    <property type="entry name" value="WH_DNA-bd_sf"/>
</dbReference>
<dbReference type="InterPro" id="IPR000847">
    <property type="entry name" value="LysR_HTH_N"/>
</dbReference>
<evidence type="ECO:0000256" key="4">
    <source>
        <dbReference type="ARBA" id="ARBA00023163"/>
    </source>
</evidence>
<evidence type="ECO:0000256" key="2">
    <source>
        <dbReference type="ARBA" id="ARBA00023015"/>
    </source>
</evidence>
<dbReference type="Gene3D" id="1.10.10.10">
    <property type="entry name" value="Winged helix-like DNA-binding domain superfamily/Winged helix DNA-binding domain"/>
    <property type="match status" value="1"/>
</dbReference>
<dbReference type="GO" id="GO:0003677">
    <property type="term" value="F:DNA binding"/>
    <property type="evidence" value="ECO:0007669"/>
    <property type="project" value="UniProtKB-KW"/>
</dbReference>
<evidence type="ECO:0000313" key="6">
    <source>
        <dbReference type="EMBL" id="TPG58417.1"/>
    </source>
</evidence>
<dbReference type="GO" id="GO:0003700">
    <property type="term" value="F:DNA-binding transcription factor activity"/>
    <property type="evidence" value="ECO:0007669"/>
    <property type="project" value="InterPro"/>
</dbReference>
<dbReference type="SUPFAM" id="SSF53850">
    <property type="entry name" value="Periplasmic binding protein-like II"/>
    <property type="match status" value="1"/>
</dbReference>
<dbReference type="AlphaFoldDB" id="A0A502G8F9"/>
<keyword evidence="7" id="KW-1185">Reference proteome</keyword>
<keyword evidence="3" id="KW-0238">DNA-binding</keyword>
<name>A0A502G8F9_9GAMM</name>
<dbReference type="OrthoDB" id="5723059at2"/>
<reference evidence="6 7" key="1">
    <citation type="journal article" date="2019" name="Environ. Microbiol.">
        <title>Species interactions and distinct microbial communities in high Arctic permafrost affected cryosols are associated with the CH4 and CO2 gas fluxes.</title>
        <authorList>
            <person name="Altshuler I."/>
            <person name="Hamel J."/>
            <person name="Turney S."/>
            <person name="Magnuson E."/>
            <person name="Levesque R."/>
            <person name="Greer C."/>
            <person name="Whyte L.G."/>
        </authorList>
    </citation>
    <scope>NUCLEOTIDE SEQUENCE [LARGE SCALE GENOMIC DNA]</scope>
    <source>
        <strain evidence="6 7">E4</strain>
    </source>
</reference>
<evidence type="ECO:0000256" key="3">
    <source>
        <dbReference type="ARBA" id="ARBA00023125"/>
    </source>
</evidence>
<comment type="similarity">
    <text evidence="1">Belongs to the LysR transcriptional regulatory family.</text>
</comment>
<accession>A0A502G8F9</accession>
<proteinExistence type="inferred from homology"/>
<dbReference type="PANTHER" id="PTHR30579">
    <property type="entry name" value="TRANSCRIPTIONAL REGULATOR"/>
    <property type="match status" value="1"/>
</dbReference>
<dbReference type="PROSITE" id="PS50931">
    <property type="entry name" value="HTH_LYSR"/>
    <property type="match status" value="1"/>
</dbReference>
<comment type="caution">
    <text evidence="6">The sequence shown here is derived from an EMBL/GenBank/DDBJ whole genome shotgun (WGS) entry which is preliminary data.</text>
</comment>
<dbReference type="Pfam" id="PF03466">
    <property type="entry name" value="LysR_substrate"/>
    <property type="match status" value="1"/>
</dbReference>
<organism evidence="6 7">
    <name type="scientific">Ewingella americana</name>
    <dbReference type="NCBI Taxonomy" id="41202"/>
    <lineage>
        <taxon>Bacteria</taxon>
        <taxon>Pseudomonadati</taxon>
        <taxon>Pseudomonadota</taxon>
        <taxon>Gammaproteobacteria</taxon>
        <taxon>Enterobacterales</taxon>
        <taxon>Yersiniaceae</taxon>
        <taxon>Ewingella</taxon>
    </lineage>
</organism>
<dbReference type="PANTHER" id="PTHR30579:SF7">
    <property type="entry name" value="HTH-TYPE TRANSCRIPTIONAL REGULATOR LRHA-RELATED"/>
    <property type="match status" value="1"/>
</dbReference>
<dbReference type="InterPro" id="IPR005119">
    <property type="entry name" value="LysR_subst-bd"/>
</dbReference>
<feature type="domain" description="HTH lysR-type" evidence="5">
    <location>
        <begin position="8"/>
        <end position="65"/>
    </location>
</feature>
<dbReference type="RefSeq" id="WP_140474407.1">
    <property type="nucleotide sequence ID" value="NZ_RCZD01000011.1"/>
</dbReference>
<protein>
    <submittedName>
        <fullName evidence="6">LysR family transcriptional regulator</fullName>
    </submittedName>
</protein>
<dbReference type="InterPro" id="IPR036388">
    <property type="entry name" value="WH-like_DNA-bd_sf"/>
</dbReference>
<dbReference type="InterPro" id="IPR050176">
    <property type="entry name" value="LTTR"/>
</dbReference>
<dbReference type="EMBL" id="RCZD01000011">
    <property type="protein sequence ID" value="TPG58417.1"/>
    <property type="molecule type" value="Genomic_DNA"/>
</dbReference>
<dbReference type="Pfam" id="PF00126">
    <property type="entry name" value="HTH_1"/>
    <property type="match status" value="1"/>
</dbReference>
<evidence type="ECO:0000313" key="7">
    <source>
        <dbReference type="Proteomes" id="UP000317663"/>
    </source>
</evidence>
<keyword evidence="4" id="KW-0804">Transcription</keyword>